<dbReference type="AlphaFoldDB" id="J3PD00"/>
<evidence type="ECO:0000259" key="5">
    <source>
        <dbReference type="Pfam" id="PF06441"/>
    </source>
</evidence>
<dbReference type="RefSeq" id="XP_009227523.1">
    <property type="nucleotide sequence ID" value="XM_009229259.1"/>
</dbReference>
<organism evidence="6">
    <name type="scientific">Gaeumannomyces tritici (strain R3-111a-1)</name>
    <name type="common">Wheat and barley take-all root rot fungus</name>
    <name type="synonym">Gaeumannomyces graminis var. tritici</name>
    <dbReference type="NCBI Taxonomy" id="644352"/>
    <lineage>
        <taxon>Eukaryota</taxon>
        <taxon>Fungi</taxon>
        <taxon>Dikarya</taxon>
        <taxon>Ascomycota</taxon>
        <taxon>Pezizomycotina</taxon>
        <taxon>Sordariomycetes</taxon>
        <taxon>Sordariomycetidae</taxon>
        <taxon>Magnaporthales</taxon>
        <taxon>Magnaporthaceae</taxon>
        <taxon>Gaeumannomyces</taxon>
    </lineage>
</organism>
<dbReference type="HOGENOM" id="CLU_019414_0_1_1"/>
<dbReference type="InterPro" id="IPR029058">
    <property type="entry name" value="AB_hydrolase_fold"/>
</dbReference>
<name>J3PD00_GAET3</name>
<dbReference type="PRINTS" id="PR00412">
    <property type="entry name" value="EPOXHYDRLASE"/>
</dbReference>
<protein>
    <submittedName>
        <fullName evidence="6">Epoxide hydrolase domain-containing protein</fullName>
    </submittedName>
</protein>
<dbReference type="EnsemblFungi" id="EJT70345">
    <property type="protein sequence ID" value="EJT70345"/>
    <property type="gene ID" value="GGTG_11373"/>
</dbReference>
<dbReference type="OrthoDB" id="7130006at2759"/>
<sequence>MTDGGHSLGSRQMTNWCVSVRVLLVYTLPRPPIPHPQRTATNTCLSISWTFIHSLNSPTDKMSQVTPFRVDIPESELELLRKKLELARLPDYPADTAWGEEAEGGVTAGLMRDTVQHWKTSYDWRAHEARLNEMPQYTTQVEIAGFDPLTVHFVHARAAPSARAGGAIPLLFLHGWPGSFMEVQPMLPILLEAGFDVVAPSLPGYGFSSYPRQAGFNVAHHATAFDAVMGRLGYGQYVVQGGDWGSLVARALTLSYPSRVKALHLNMFASRKAFGPTSPEEKELTETERAALARTSWFFPNQAAYQNVHKTKPRTLGYALHDTPVGMLSWMMDKLLFWSDKRGKTWTADEFITWTLLHYLPGPTTGMLMYRENMDPSVQAAASAYIERPTGVSHFPEEIIMAPRRWAEEECNIVFWRTHDVGGHFAAYEQPASLGKDIIDFFSAEWAK</sequence>
<dbReference type="PIRSF" id="PIRSF001112">
    <property type="entry name" value="Epoxide_hydrolase"/>
    <property type="match status" value="1"/>
</dbReference>
<dbReference type="GO" id="GO:0097176">
    <property type="term" value="P:epoxide metabolic process"/>
    <property type="evidence" value="ECO:0007669"/>
    <property type="project" value="TreeGrafter"/>
</dbReference>
<evidence type="ECO:0000256" key="4">
    <source>
        <dbReference type="PIRSR" id="PIRSR001112-1"/>
    </source>
</evidence>
<feature type="domain" description="Epoxide hydrolase N-terminal" evidence="5">
    <location>
        <begin position="65"/>
        <end position="183"/>
    </location>
</feature>
<dbReference type="Gene3D" id="3.40.50.1820">
    <property type="entry name" value="alpha/beta hydrolase"/>
    <property type="match status" value="1"/>
</dbReference>
<evidence type="ECO:0000256" key="3">
    <source>
        <dbReference type="ARBA" id="ARBA00022801"/>
    </source>
</evidence>
<dbReference type="Pfam" id="PF06441">
    <property type="entry name" value="EHN"/>
    <property type="match status" value="1"/>
</dbReference>
<dbReference type="STRING" id="644352.J3PD00"/>
<evidence type="ECO:0000313" key="7">
    <source>
        <dbReference type="EnsemblFungi" id="EJT70345"/>
    </source>
</evidence>
<dbReference type="SUPFAM" id="SSF53474">
    <property type="entry name" value="alpha/beta-Hydrolases"/>
    <property type="match status" value="1"/>
</dbReference>
<reference evidence="7" key="4">
    <citation type="journal article" date="2015" name="G3 (Bethesda)">
        <title>Genome sequences of three phytopathogenic species of the Magnaporthaceae family of fungi.</title>
        <authorList>
            <person name="Okagaki L.H."/>
            <person name="Nunes C.C."/>
            <person name="Sailsbery J."/>
            <person name="Clay B."/>
            <person name="Brown D."/>
            <person name="John T."/>
            <person name="Oh Y."/>
            <person name="Young N."/>
            <person name="Fitzgerald M."/>
            <person name="Haas B.J."/>
            <person name="Zeng Q."/>
            <person name="Young S."/>
            <person name="Adiconis X."/>
            <person name="Fan L."/>
            <person name="Levin J.Z."/>
            <person name="Mitchell T.K."/>
            <person name="Okubara P.A."/>
            <person name="Farman M.L."/>
            <person name="Kohn L.M."/>
            <person name="Birren B."/>
            <person name="Ma L.-J."/>
            <person name="Dean R.A."/>
        </authorList>
    </citation>
    <scope>NUCLEOTIDE SEQUENCE</scope>
    <source>
        <strain evidence="7">R3-111a-1</strain>
    </source>
</reference>
<dbReference type="PANTHER" id="PTHR21661:SF35">
    <property type="entry name" value="EPOXIDE HYDROLASE"/>
    <property type="match status" value="1"/>
</dbReference>
<reference evidence="6" key="2">
    <citation type="submission" date="2010-07" db="EMBL/GenBank/DDBJ databases">
        <authorList>
            <consortium name="The Broad Institute Genome Sequencing Platform"/>
            <consortium name="Broad Institute Genome Sequencing Center for Infectious Disease"/>
            <person name="Ma L.-J."/>
            <person name="Dead R."/>
            <person name="Young S."/>
            <person name="Zeng Q."/>
            <person name="Koehrsen M."/>
            <person name="Alvarado L."/>
            <person name="Berlin A."/>
            <person name="Chapman S.B."/>
            <person name="Chen Z."/>
            <person name="Freedman E."/>
            <person name="Gellesch M."/>
            <person name="Goldberg J."/>
            <person name="Griggs A."/>
            <person name="Gujja S."/>
            <person name="Heilman E.R."/>
            <person name="Heiman D."/>
            <person name="Hepburn T."/>
            <person name="Howarth C."/>
            <person name="Jen D."/>
            <person name="Larson L."/>
            <person name="Mehta T."/>
            <person name="Neiman D."/>
            <person name="Pearson M."/>
            <person name="Roberts A."/>
            <person name="Saif S."/>
            <person name="Shea T."/>
            <person name="Shenoy N."/>
            <person name="Sisk P."/>
            <person name="Stolte C."/>
            <person name="Sykes S."/>
            <person name="Walk T."/>
            <person name="White J."/>
            <person name="Yandava C."/>
            <person name="Haas B."/>
            <person name="Nusbaum C."/>
            <person name="Birren B."/>
        </authorList>
    </citation>
    <scope>NUCLEOTIDE SEQUENCE</scope>
    <source>
        <strain evidence="6">R3-111a-1</strain>
    </source>
</reference>
<keyword evidence="3 6" id="KW-0378">Hydrolase</keyword>
<feature type="active site" description="Proton donor" evidence="4">
    <location>
        <position position="370"/>
    </location>
</feature>
<evidence type="ECO:0000313" key="6">
    <source>
        <dbReference type="EMBL" id="EJT70345.1"/>
    </source>
</evidence>
<dbReference type="InterPro" id="IPR000639">
    <property type="entry name" value="Epox_hydrolase-like"/>
</dbReference>
<feature type="active site" description="Proton acceptor" evidence="4">
    <location>
        <position position="424"/>
    </location>
</feature>
<gene>
    <name evidence="7" type="primary">20351831</name>
    <name evidence="6" type="ORF">GGTG_11373</name>
</gene>
<keyword evidence="2" id="KW-0058">Aromatic hydrocarbons catabolism</keyword>
<reference evidence="6" key="3">
    <citation type="submission" date="2010-09" db="EMBL/GenBank/DDBJ databases">
        <title>Annotation of Gaeumannomyces graminis var. tritici R3-111a-1.</title>
        <authorList>
            <consortium name="The Broad Institute Genome Sequencing Platform"/>
            <person name="Ma L.-J."/>
            <person name="Dead R."/>
            <person name="Young S.K."/>
            <person name="Zeng Q."/>
            <person name="Gargeya S."/>
            <person name="Fitzgerald M."/>
            <person name="Haas B."/>
            <person name="Abouelleil A."/>
            <person name="Alvarado L."/>
            <person name="Arachchi H.M."/>
            <person name="Berlin A."/>
            <person name="Brown A."/>
            <person name="Chapman S.B."/>
            <person name="Chen Z."/>
            <person name="Dunbar C."/>
            <person name="Freedman E."/>
            <person name="Gearin G."/>
            <person name="Gellesch M."/>
            <person name="Goldberg J."/>
            <person name="Griggs A."/>
            <person name="Gujja S."/>
            <person name="Heiman D."/>
            <person name="Howarth C."/>
            <person name="Larson L."/>
            <person name="Lui A."/>
            <person name="MacDonald P.J.P."/>
            <person name="Mehta T."/>
            <person name="Montmayeur A."/>
            <person name="Murphy C."/>
            <person name="Neiman D."/>
            <person name="Pearson M."/>
            <person name="Priest M."/>
            <person name="Roberts A."/>
            <person name="Saif S."/>
            <person name="Shea T."/>
            <person name="Shenoy N."/>
            <person name="Sisk P."/>
            <person name="Stolte C."/>
            <person name="Sykes S."/>
            <person name="Yandava C."/>
            <person name="Wortman J."/>
            <person name="Nusbaum C."/>
            <person name="Birren B."/>
        </authorList>
    </citation>
    <scope>NUCLEOTIDE SEQUENCE</scope>
    <source>
        <strain evidence="6">R3-111a-1</strain>
    </source>
</reference>
<dbReference type="eggNOG" id="KOG2565">
    <property type="taxonomic scope" value="Eukaryota"/>
</dbReference>
<dbReference type="PANTHER" id="PTHR21661">
    <property type="entry name" value="EPOXIDE HYDROLASE 1-RELATED"/>
    <property type="match status" value="1"/>
</dbReference>
<accession>J3PD00</accession>
<dbReference type="InterPro" id="IPR010497">
    <property type="entry name" value="Epoxide_hydro_N"/>
</dbReference>
<feature type="active site" description="Nucleophile" evidence="4">
    <location>
        <position position="243"/>
    </location>
</feature>
<dbReference type="GO" id="GO:0004301">
    <property type="term" value="F:epoxide hydrolase activity"/>
    <property type="evidence" value="ECO:0007669"/>
    <property type="project" value="TreeGrafter"/>
</dbReference>
<dbReference type="VEuPathDB" id="FungiDB:GGTG_11373"/>
<evidence type="ECO:0000256" key="1">
    <source>
        <dbReference type="ARBA" id="ARBA00010088"/>
    </source>
</evidence>
<dbReference type="Proteomes" id="UP000006039">
    <property type="component" value="Unassembled WGS sequence"/>
</dbReference>
<keyword evidence="8" id="KW-1185">Reference proteome</keyword>
<evidence type="ECO:0000256" key="2">
    <source>
        <dbReference type="ARBA" id="ARBA00022797"/>
    </source>
</evidence>
<reference evidence="8" key="1">
    <citation type="submission" date="2010-07" db="EMBL/GenBank/DDBJ databases">
        <title>The genome sequence of Gaeumannomyces graminis var. tritici strain R3-111a-1.</title>
        <authorList>
            <consortium name="The Broad Institute Genome Sequencing Platform"/>
            <person name="Ma L.-J."/>
            <person name="Dead R."/>
            <person name="Young S."/>
            <person name="Zeng Q."/>
            <person name="Koehrsen M."/>
            <person name="Alvarado L."/>
            <person name="Berlin A."/>
            <person name="Chapman S.B."/>
            <person name="Chen Z."/>
            <person name="Freedman E."/>
            <person name="Gellesch M."/>
            <person name="Goldberg J."/>
            <person name="Griggs A."/>
            <person name="Gujja S."/>
            <person name="Heilman E.R."/>
            <person name="Heiman D."/>
            <person name="Hepburn T."/>
            <person name="Howarth C."/>
            <person name="Jen D."/>
            <person name="Larson L."/>
            <person name="Mehta T."/>
            <person name="Neiman D."/>
            <person name="Pearson M."/>
            <person name="Roberts A."/>
            <person name="Saif S."/>
            <person name="Shea T."/>
            <person name="Shenoy N."/>
            <person name="Sisk P."/>
            <person name="Stolte C."/>
            <person name="Sykes S."/>
            <person name="Walk T."/>
            <person name="White J."/>
            <person name="Yandava C."/>
            <person name="Haas B."/>
            <person name="Nusbaum C."/>
            <person name="Birren B."/>
        </authorList>
    </citation>
    <scope>NUCLEOTIDE SEQUENCE [LARGE SCALE GENOMIC DNA]</scope>
    <source>
        <strain evidence="8">R3-111a-1</strain>
    </source>
</reference>
<dbReference type="GeneID" id="20351831"/>
<reference evidence="7" key="5">
    <citation type="submission" date="2018-04" db="UniProtKB">
        <authorList>
            <consortium name="EnsemblFungi"/>
        </authorList>
    </citation>
    <scope>IDENTIFICATION</scope>
    <source>
        <strain evidence="7">R3-111a-1</strain>
    </source>
</reference>
<evidence type="ECO:0000313" key="8">
    <source>
        <dbReference type="Proteomes" id="UP000006039"/>
    </source>
</evidence>
<dbReference type="EMBL" id="GL385401">
    <property type="protein sequence ID" value="EJT70345.1"/>
    <property type="molecule type" value="Genomic_DNA"/>
</dbReference>
<dbReference type="InterPro" id="IPR016292">
    <property type="entry name" value="Epoxide_hydrolase"/>
</dbReference>
<comment type="similarity">
    <text evidence="1">Belongs to the peptidase S33 family.</text>
</comment>
<proteinExistence type="inferred from homology"/>